<dbReference type="Gene3D" id="1.20.910.10">
    <property type="entry name" value="Heme oxygenase-like"/>
    <property type="match status" value="1"/>
</dbReference>
<reference evidence="1" key="1">
    <citation type="submission" date="2022-06" db="EMBL/GenBank/DDBJ databases">
        <title>Genome sequencing of Brevibacillus sp. BB3-R1.</title>
        <authorList>
            <person name="Heo J."/>
            <person name="Lee D."/>
            <person name="Won M."/>
            <person name="Han B.-H."/>
            <person name="Hong S.-B."/>
            <person name="Kwon S.-W."/>
        </authorList>
    </citation>
    <scope>NUCLEOTIDE SEQUENCE</scope>
    <source>
        <strain evidence="1">BB3-R1</strain>
    </source>
</reference>
<protein>
    <submittedName>
        <fullName evidence="1">Iron-containing redox enzyme family protein</fullName>
    </submittedName>
</protein>
<sequence length="207" mass="24393">MSNTLVVERISSIISEELAKTKATNSFFTEFPESAKAEDFKWCVHLYHLSKHFGDLLKLRWERFPDVSHDVFETHYLEEKDHAEMLRKWMISIGLEDPELSHPNYETEHFISLQYRAVASMDENMSLLIINSTSEGFAHAVYCHAYDKLKKAGFTDLEYWEVHTEADEEHSDVYDYVSEMTEAELKEAEHQVRYTIHVLNEMLSSWF</sequence>
<name>A0ABY4WPS5_9BACL</name>
<dbReference type="Pfam" id="PF14518">
    <property type="entry name" value="Haem_oxygenas_2"/>
    <property type="match status" value="1"/>
</dbReference>
<dbReference type="SUPFAM" id="SSF48613">
    <property type="entry name" value="Heme oxygenase-like"/>
    <property type="match status" value="1"/>
</dbReference>
<dbReference type="InterPro" id="IPR016084">
    <property type="entry name" value="Haem_Oase-like_multi-hlx"/>
</dbReference>
<keyword evidence="2" id="KW-1185">Reference proteome</keyword>
<proteinExistence type="predicted"/>
<dbReference type="Proteomes" id="UP001056500">
    <property type="component" value="Chromosome"/>
</dbReference>
<organism evidence="1 2">
    <name type="scientific">Brevibacillus ruminantium</name>
    <dbReference type="NCBI Taxonomy" id="2950604"/>
    <lineage>
        <taxon>Bacteria</taxon>
        <taxon>Bacillati</taxon>
        <taxon>Bacillota</taxon>
        <taxon>Bacilli</taxon>
        <taxon>Bacillales</taxon>
        <taxon>Paenibacillaceae</taxon>
        <taxon>Brevibacillus</taxon>
    </lineage>
</organism>
<gene>
    <name evidence="1" type="ORF">NDK47_12720</name>
</gene>
<accession>A0ABY4WPS5</accession>
<evidence type="ECO:0000313" key="1">
    <source>
        <dbReference type="EMBL" id="USG68087.1"/>
    </source>
</evidence>
<evidence type="ECO:0000313" key="2">
    <source>
        <dbReference type="Proteomes" id="UP001056500"/>
    </source>
</evidence>
<dbReference type="EMBL" id="CP098755">
    <property type="protein sequence ID" value="USG68087.1"/>
    <property type="molecule type" value="Genomic_DNA"/>
</dbReference>
<dbReference type="RefSeq" id="WP_251875423.1">
    <property type="nucleotide sequence ID" value="NZ_CP098755.1"/>
</dbReference>